<name>A0AAV0FNG9_9ASTE</name>
<dbReference type="EMBL" id="CAMAPF010000996">
    <property type="protein sequence ID" value="CAH9136714.1"/>
    <property type="molecule type" value="Genomic_DNA"/>
</dbReference>
<comment type="similarity">
    <text evidence="2 8">Belongs to the Casparian strip membrane proteins (CASP) family.</text>
</comment>
<gene>
    <name evidence="10" type="ORF">CEPIT_LOCUS35476</name>
</gene>
<keyword evidence="5 8" id="KW-0812">Transmembrane</keyword>
<keyword evidence="11" id="KW-1185">Reference proteome</keyword>
<dbReference type="PANTHER" id="PTHR36488">
    <property type="entry name" value="CASP-LIKE PROTEIN 1U1"/>
    <property type="match status" value="1"/>
</dbReference>
<evidence type="ECO:0000256" key="4">
    <source>
        <dbReference type="ARBA" id="ARBA00022475"/>
    </source>
</evidence>
<dbReference type="InterPro" id="IPR006702">
    <property type="entry name" value="CASP_dom"/>
</dbReference>
<accession>A0AAV0FNG9</accession>
<dbReference type="InterPro" id="IPR006459">
    <property type="entry name" value="CASP/CASPL"/>
</dbReference>
<feature type="transmembrane region" description="Helical" evidence="8">
    <location>
        <begin position="20"/>
        <end position="44"/>
    </location>
</feature>
<evidence type="ECO:0000256" key="8">
    <source>
        <dbReference type="RuleBase" id="RU361233"/>
    </source>
</evidence>
<feature type="transmembrane region" description="Helical" evidence="8">
    <location>
        <begin position="154"/>
        <end position="178"/>
    </location>
</feature>
<feature type="transmembrane region" description="Helical" evidence="8">
    <location>
        <begin position="69"/>
        <end position="96"/>
    </location>
</feature>
<keyword evidence="6 8" id="KW-1133">Transmembrane helix</keyword>
<dbReference type="Pfam" id="PF04535">
    <property type="entry name" value="CASP_dom"/>
    <property type="match status" value="1"/>
</dbReference>
<evidence type="ECO:0000256" key="7">
    <source>
        <dbReference type="ARBA" id="ARBA00023136"/>
    </source>
</evidence>
<feature type="domain" description="Casparian strip membrane protein" evidence="9">
    <location>
        <begin position="24"/>
        <end position="168"/>
    </location>
</feature>
<evidence type="ECO:0000259" key="9">
    <source>
        <dbReference type="Pfam" id="PF04535"/>
    </source>
</evidence>
<dbReference type="PANTHER" id="PTHR36488:SF8">
    <property type="entry name" value="CASP-LIKE PROTEIN 1U1"/>
    <property type="match status" value="1"/>
</dbReference>
<dbReference type="AlphaFoldDB" id="A0AAV0FNG9"/>
<protein>
    <recommendedName>
        <fullName evidence="8">CASP-like protein</fullName>
    </recommendedName>
</protein>
<dbReference type="NCBIfam" id="TIGR01569">
    <property type="entry name" value="A_tha_TIGR01569"/>
    <property type="match status" value="1"/>
</dbReference>
<dbReference type="InterPro" id="IPR044173">
    <property type="entry name" value="CASPL"/>
</dbReference>
<dbReference type="Proteomes" id="UP001152523">
    <property type="component" value="Unassembled WGS sequence"/>
</dbReference>
<sequence>MSMKPEKTGSPASVDKAEDYYPVVVALLRLLLFVSLAVAVMVMVSSKQTYVVVPFQATLAAKFSYSPAFIYFVAALSVAGFYSIISTVLSFYNLIVKPASCPMLMSRFVILDVLMLGIVASATGTAGGVAYLGLNGNSHVGWMKVCNIFDVYCTHIGTSVAVSLFASVILVILINLSIHSLSKKIPK</sequence>
<evidence type="ECO:0000256" key="5">
    <source>
        <dbReference type="ARBA" id="ARBA00022692"/>
    </source>
</evidence>
<keyword evidence="4 8" id="KW-1003">Cell membrane</keyword>
<evidence type="ECO:0000256" key="2">
    <source>
        <dbReference type="ARBA" id="ARBA00007651"/>
    </source>
</evidence>
<keyword evidence="7 8" id="KW-0472">Membrane</keyword>
<reference evidence="10" key="1">
    <citation type="submission" date="2022-07" db="EMBL/GenBank/DDBJ databases">
        <authorList>
            <person name="Macas J."/>
            <person name="Novak P."/>
            <person name="Neumann P."/>
        </authorList>
    </citation>
    <scope>NUCLEOTIDE SEQUENCE</scope>
</reference>
<evidence type="ECO:0000313" key="10">
    <source>
        <dbReference type="EMBL" id="CAH9136714.1"/>
    </source>
</evidence>
<evidence type="ECO:0000256" key="3">
    <source>
        <dbReference type="ARBA" id="ARBA00011489"/>
    </source>
</evidence>
<evidence type="ECO:0000256" key="1">
    <source>
        <dbReference type="ARBA" id="ARBA00004651"/>
    </source>
</evidence>
<comment type="subunit">
    <text evidence="3 8">Homodimer and heterodimers.</text>
</comment>
<comment type="caution">
    <text evidence="10">The sequence shown here is derived from an EMBL/GenBank/DDBJ whole genome shotgun (WGS) entry which is preliminary data.</text>
</comment>
<comment type="subcellular location">
    <subcellularLocation>
        <location evidence="1 8">Cell membrane</location>
        <topology evidence="1 8">Multi-pass membrane protein</topology>
    </subcellularLocation>
</comment>
<feature type="transmembrane region" description="Helical" evidence="8">
    <location>
        <begin position="108"/>
        <end position="134"/>
    </location>
</feature>
<organism evidence="10 11">
    <name type="scientific">Cuscuta epithymum</name>
    <dbReference type="NCBI Taxonomy" id="186058"/>
    <lineage>
        <taxon>Eukaryota</taxon>
        <taxon>Viridiplantae</taxon>
        <taxon>Streptophyta</taxon>
        <taxon>Embryophyta</taxon>
        <taxon>Tracheophyta</taxon>
        <taxon>Spermatophyta</taxon>
        <taxon>Magnoliopsida</taxon>
        <taxon>eudicotyledons</taxon>
        <taxon>Gunneridae</taxon>
        <taxon>Pentapetalae</taxon>
        <taxon>asterids</taxon>
        <taxon>lamiids</taxon>
        <taxon>Solanales</taxon>
        <taxon>Convolvulaceae</taxon>
        <taxon>Cuscuteae</taxon>
        <taxon>Cuscuta</taxon>
        <taxon>Cuscuta subgen. Cuscuta</taxon>
    </lineage>
</organism>
<dbReference type="GO" id="GO:0005886">
    <property type="term" value="C:plasma membrane"/>
    <property type="evidence" value="ECO:0007669"/>
    <property type="project" value="UniProtKB-SubCell"/>
</dbReference>
<proteinExistence type="inferred from homology"/>
<evidence type="ECO:0000313" key="11">
    <source>
        <dbReference type="Proteomes" id="UP001152523"/>
    </source>
</evidence>
<evidence type="ECO:0000256" key="6">
    <source>
        <dbReference type="ARBA" id="ARBA00022989"/>
    </source>
</evidence>